<keyword evidence="3" id="KW-1185">Reference proteome</keyword>
<proteinExistence type="predicted"/>
<dbReference type="GO" id="GO:0035091">
    <property type="term" value="F:phosphatidylinositol binding"/>
    <property type="evidence" value="ECO:0007669"/>
    <property type="project" value="InterPro"/>
</dbReference>
<protein>
    <recommendedName>
        <fullName evidence="1">PX domain-containing protein</fullName>
    </recommendedName>
</protein>
<evidence type="ECO:0000313" key="2">
    <source>
        <dbReference type="EMBL" id="KAG7388246.1"/>
    </source>
</evidence>
<organism evidence="2 3">
    <name type="scientific">Phytophthora pseudosyringae</name>
    <dbReference type="NCBI Taxonomy" id="221518"/>
    <lineage>
        <taxon>Eukaryota</taxon>
        <taxon>Sar</taxon>
        <taxon>Stramenopiles</taxon>
        <taxon>Oomycota</taxon>
        <taxon>Peronosporomycetes</taxon>
        <taxon>Peronosporales</taxon>
        <taxon>Peronosporaceae</taxon>
        <taxon>Phytophthora</taxon>
    </lineage>
</organism>
<name>A0A8T1W4P8_9STRA</name>
<dbReference type="AlphaFoldDB" id="A0A8T1W4P8"/>
<dbReference type="Proteomes" id="UP000694044">
    <property type="component" value="Unassembled WGS sequence"/>
</dbReference>
<dbReference type="OrthoDB" id="166284at2759"/>
<gene>
    <name evidence="2" type="ORF">PHYPSEUDO_012904</name>
</gene>
<dbReference type="CDD" id="cd06093">
    <property type="entry name" value="PX_domain"/>
    <property type="match status" value="1"/>
</dbReference>
<evidence type="ECO:0000313" key="3">
    <source>
        <dbReference type="Proteomes" id="UP000694044"/>
    </source>
</evidence>
<comment type="caution">
    <text evidence="2">The sequence shown here is derived from an EMBL/GenBank/DDBJ whole genome shotgun (WGS) entry which is preliminary data.</text>
</comment>
<dbReference type="EMBL" id="JAGDFM010000064">
    <property type="protein sequence ID" value="KAG7388246.1"/>
    <property type="molecule type" value="Genomic_DNA"/>
</dbReference>
<dbReference type="InterPro" id="IPR001683">
    <property type="entry name" value="PX_dom"/>
</dbReference>
<sequence length="244" mass="27827">MATSLGGQQVIRTRELVQCPVPDTFSHIRPRSLDDTLQNSQHLLHSHESLPAELPARLSLKSPSLLSSFGLIPGHEIINVTARLEGVERANNHCVFRILVDTGREEFTLQKRYSEFRDLREHLLMDDNKRSGSECRNGACLQLAQQLRKIDFPRRQFKLKLYGDEDLQVAKKRQAQLQHFLDVVLAVYRTAPKRQVRCCVNSQCHAIKTVRSFIRIQDASRAQVADWKATSYESRGKDVISGTP</sequence>
<dbReference type="Pfam" id="PF00787">
    <property type="entry name" value="PX"/>
    <property type="match status" value="1"/>
</dbReference>
<feature type="domain" description="PX" evidence="1">
    <location>
        <begin position="74"/>
        <end position="221"/>
    </location>
</feature>
<reference evidence="2" key="1">
    <citation type="submission" date="2021-02" db="EMBL/GenBank/DDBJ databases">
        <authorList>
            <person name="Palmer J.M."/>
        </authorList>
    </citation>
    <scope>NUCLEOTIDE SEQUENCE</scope>
    <source>
        <strain evidence="2">SCRP734</strain>
    </source>
</reference>
<evidence type="ECO:0000259" key="1">
    <source>
        <dbReference type="PROSITE" id="PS50195"/>
    </source>
</evidence>
<dbReference type="PROSITE" id="PS50195">
    <property type="entry name" value="PX"/>
    <property type="match status" value="1"/>
</dbReference>
<accession>A0A8T1W4P8</accession>